<proteinExistence type="predicted"/>
<dbReference type="RefSeq" id="WP_344560448.1">
    <property type="nucleotide sequence ID" value="NZ_BAAATG010000017.1"/>
</dbReference>
<reference evidence="3" key="1">
    <citation type="journal article" date="2019" name="Int. J. Syst. Evol. Microbiol.">
        <title>The Global Catalogue of Microorganisms (GCM) 10K type strain sequencing project: providing services to taxonomists for standard genome sequencing and annotation.</title>
        <authorList>
            <consortium name="The Broad Institute Genomics Platform"/>
            <consortium name="The Broad Institute Genome Sequencing Center for Infectious Disease"/>
            <person name="Wu L."/>
            <person name="Ma J."/>
        </authorList>
    </citation>
    <scope>NUCLEOTIDE SEQUENCE [LARGE SCALE GENOMIC DNA]</scope>
    <source>
        <strain evidence="3">CGMCC 4.7131</strain>
    </source>
</reference>
<name>A0ABW0DWX6_9ACTN</name>
<dbReference type="SUPFAM" id="SSF46955">
    <property type="entry name" value="Putative DNA-binding domain"/>
    <property type="match status" value="1"/>
</dbReference>
<evidence type="ECO:0000313" key="2">
    <source>
        <dbReference type="EMBL" id="MFC5241909.1"/>
    </source>
</evidence>
<protein>
    <submittedName>
        <fullName evidence="2">Helix-turn-helix domain-containing protein</fullName>
    </submittedName>
</protein>
<feature type="domain" description="Helix-turn-helix" evidence="1">
    <location>
        <begin position="14"/>
        <end position="63"/>
    </location>
</feature>
<dbReference type="NCBIfam" id="TIGR01764">
    <property type="entry name" value="excise"/>
    <property type="match status" value="1"/>
</dbReference>
<keyword evidence="3" id="KW-1185">Reference proteome</keyword>
<dbReference type="InterPro" id="IPR009061">
    <property type="entry name" value="DNA-bd_dom_put_sf"/>
</dbReference>
<evidence type="ECO:0000313" key="3">
    <source>
        <dbReference type="Proteomes" id="UP001596035"/>
    </source>
</evidence>
<dbReference type="EMBL" id="JBHSKN010000016">
    <property type="protein sequence ID" value="MFC5241909.1"/>
    <property type="molecule type" value="Genomic_DNA"/>
</dbReference>
<dbReference type="InterPro" id="IPR041657">
    <property type="entry name" value="HTH_17"/>
</dbReference>
<organism evidence="2 3">
    <name type="scientific">Streptomyces atrovirens</name>
    <dbReference type="NCBI Taxonomy" id="285556"/>
    <lineage>
        <taxon>Bacteria</taxon>
        <taxon>Bacillati</taxon>
        <taxon>Actinomycetota</taxon>
        <taxon>Actinomycetes</taxon>
        <taxon>Kitasatosporales</taxon>
        <taxon>Streptomycetaceae</taxon>
        <taxon>Streptomyces</taxon>
    </lineage>
</organism>
<dbReference type="Pfam" id="PF12728">
    <property type="entry name" value="HTH_17"/>
    <property type="match status" value="1"/>
</dbReference>
<gene>
    <name evidence="2" type="ORF">ACFPWV_18615</name>
</gene>
<evidence type="ECO:0000259" key="1">
    <source>
        <dbReference type="Pfam" id="PF12728"/>
    </source>
</evidence>
<accession>A0ABW0DWX6</accession>
<comment type="caution">
    <text evidence="2">The sequence shown here is derived from an EMBL/GenBank/DDBJ whole genome shotgun (WGS) entry which is preliminary data.</text>
</comment>
<dbReference type="Proteomes" id="UP001596035">
    <property type="component" value="Unassembled WGS sequence"/>
</dbReference>
<dbReference type="InterPro" id="IPR010093">
    <property type="entry name" value="SinI_DNA-bd"/>
</dbReference>
<sequence>MVGVILAQGGSYRLLTPAEVADWLKVSELTIKNKYRAWGLRPQKVGRLLRFRERDVIAYLERKYG</sequence>